<feature type="coiled-coil region" evidence="3">
    <location>
        <begin position="546"/>
        <end position="573"/>
    </location>
</feature>
<dbReference type="InParanoid" id="A0A409VUB6"/>
<evidence type="ECO:0000256" key="4">
    <source>
        <dbReference type="SAM" id="MobiDB-lite"/>
    </source>
</evidence>
<dbReference type="GO" id="GO:0016616">
    <property type="term" value="F:oxidoreductase activity, acting on the CH-OH group of donors, NAD or NADP as acceptor"/>
    <property type="evidence" value="ECO:0007669"/>
    <property type="project" value="TreeGrafter"/>
</dbReference>
<dbReference type="InterPro" id="IPR020904">
    <property type="entry name" value="Sc_DH/Rdtase_CS"/>
</dbReference>
<gene>
    <name evidence="5" type="ORF">CVT24_003179</name>
</gene>
<evidence type="ECO:0000313" key="6">
    <source>
        <dbReference type="Proteomes" id="UP000284842"/>
    </source>
</evidence>
<dbReference type="Pfam" id="PF00106">
    <property type="entry name" value="adh_short"/>
    <property type="match status" value="4"/>
</dbReference>
<dbReference type="GO" id="GO:0006633">
    <property type="term" value="P:fatty acid biosynthetic process"/>
    <property type="evidence" value="ECO:0007669"/>
    <property type="project" value="TreeGrafter"/>
</dbReference>
<dbReference type="OrthoDB" id="498125at2759"/>
<feature type="region of interest" description="Disordered" evidence="4">
    <location>
        <begin position="665"/>
        <end position="689"/>
    </location>
</feature>
<proteinExistence type="inferred from homology"/>
<evidence type="ECO:0000256" key="3">
    <source>
        <dbReference type="SAM" id="Coils"/>
    </source>
</evidence>
<keyword evidence="3" id="KW-0175">Coiled coil</keyword>
<dbReference type="PRINTS" id="PR00081">
    <property type="entry name" value="GDHRDH"/>
</dbReference>
<keyword evidence="6" id="KW-1185">Reference proteome</keyword>
<evidence type="ECO:0008006" key="7">
    <source>
        <dbReference type="Google" id="ProtNLM"/>
    </source>
</evidence>
<dbReference type="STRING" id="181874.A0A409VUB6"/>
<dbReference type="AlphaFoldDB" id="A0A409VUB6"/>
<evidence type="ECO:0000256" key="2">
    <source>
        <dbReference type="ARBA" id="ARBA00022857"/>
    </source>
</evidence>
<comment type="similarity">
    <text evidence="1">Belongs to the short-chain dehydrogenases/reductases (SDR) family.</text>
</comment>
<protein>
    <recommendedName>
        <fullName evidence="7">Diacetyl reductase [(S)-acetoin forming]</fullName>
    </recommendedName>
</protein>
<feature type="coiled-coil region" evidence="3">
    <location>
        <begin position="288"/>
        <end position="315"/>
    </location>
</feature>
<dbReference type="Proteomes" id="UP000284842">
    <property type="component" value="Unassembled WGS sequence"/>
</dbReference>
<dbReference type="InterPro" id="IPR036291">
    <property type="entry name" value="NAD(P)-bd_dom_sf"/>
</dbReference>
<dbReference type="PANTHER" id="PTHR42760:SF121">
    <property type="entry name" value="3-OXOACYL-(ACYL-CARRIER-PROTEIN) REDUCTASE"/>
    <property type="match status" value="1"/>
</dbReference>
<accession>A0A409VUB6</accession>
<keyword evidence="2" id="KW-0521">NADP</keyword>
<dbReference type="GO" id="GO:0048038">
    <property type="term" value="F:quinone binding"/>
    <property type="evidence" value="ECO:0007669"/>
    <property type="project" value="TreeGrafter"/>
</dbReference>
<organism evidence="5 6">
    <name type="scientific">Panaeolus cyanescens</name>
    <dbReference type="NCBI Taxonomy" id="181874"/>
    <lineage>
        <taxon>Eukaryota</taxon>
        <taxon>Fungi</taxon>
        <taxon>Dikarya</taxon>
        <taxon>Basidiomycota</taxon>
        <taxon>Agaricomycotina</taxon>
        <taxon>Agaricomycetes</taxon>
        <taxon>Agaricomycetidae</taxon>
        <taxon>Agaricales</taxon>
        <taxon>Agaricineae</taxon>
        <taxon>Galeropsidaceae</taxon>
        <taxon>Panaeolus</taxon>
    </lineage>
</organism>
<sequence length="1021" mass="108743">MPDLQDNPGPKVAVVTGAAQGIGKRISLRLAKDGHKVVLNDLERQASLLEDVRVEIEKEGGSSFVQTGDVTIEEDVINLINKTVQQYGSLDIMVANAGALVTNFFIDSTPEELDKVFSVNVKGTFFCYKHAALQMIKQGRGGRIIGAASITGKQGLPKASLYSASKFAVRGMTQAAAGELGKHNITVNAYAPGPTDTDMLQELLQGMIRLDGVEPPPGPIKKKFGHLERNTQPDDIAGLVSFLASKDASMITGQSMSESTPTNAPLPVAIVTGAAQGIGRSISLRLAKDGYRVVLNDLERQAAQLEEVRVQIVEGGGQARIQFGDVTSETDVAKMIEDTVQEWKSLDVMVANAGICITKRFLESTVEDLNKIFSVNYTGTFLCYKYAALQMIKQGRGGRIIGAASLASKQGPSMLSLYGSTKFAIRGLTQAAAAELGQYNITVNAYAPGGVDTAMLKELLETRMKILGVELPKDSLLTTNLGVLGRDAVPEDIAGLVSFLVSKDANMITGQSVFLQMSSTSAPLPVAIVTGAAQGIGRTISLRLAKDGYRIVLSDLERQAAQLEAVRAQIVEGGGQARIQFTDVTSETDVAKMIDDTVHEWNSVDVMVANAGVIITKPFLESTIEDLNTIFSVNYTGVFLCYKYAALQMIKQGRGGRIVGAASLASKQGKNRPQSQYASSKNPPSSGQTVAAELGQYNITVNAYAPGGVGTAMLKRHLESKMRIQGDEPPQDTTLTTNLGFLGRDCVPEDIAGLVSFLVSKDANMITGQSMSQRVALVTGSAGGIGKAISLRLSNDGFAIALHDLPVRKADLEAVAAEIAAAGGKAQIFLADVVSEDEVEKMVNDVAEQMGSFDVMVANAGVAIMGPLVDSKSSDFSKTMDVNILGVFHCYKHAARKMIALKKEGRIIGASSVAGKQGLSLSSAYTASKFAVRGMTQTAALELARYNITVNAYAPGKSGPRQFILFTYLTDLSKDPEHAESLTIMQRQMTPPVKPDRGDPKYVADLVGFLASKEARWITGT</sequence>
<comment type="caution">
    <text evidence="5">The sequence shown here is derived from an EMBL/GenBank/DDBJ whole genome shotgun (WGS) entry which is preliminary data.</text>
</comment>
<dbReference type="PANTHER" id="PTHR42760">
    <property type="entry name" value="SHORT-CHAIN DEHYDROGENASES/REDUCTASES FAMILY MEMBER"/>
    <property type="match status" value="1"/>
</dbReference>
<dbReference type="PROSITE" id="PS00061">
    <property type="entry name" value="ADH_SHORT"/>
    <property type="match status" value="3"/>
</dbReference>
<dbReference type="EMBL" id="NHTK01005973">
    <property type="protein sequence ID" value="PPQ69840.1"/>
    <property type="molecule type" value="Genomic_DNA"/>
</dbReference>
<dbReference type="Gene3D" id="3.40.50.720">
    <property type="entry name" value="NAD(P)-binding Rossmann-like Domain"/>
    <property type="match status" value="4"/>
</dbReference>
<dbReference type="PRINTS" id="PR00080">
    <property type="entry name" value="SDRFAMILY"/>
</dbReference>
<evidence type="ECO:0000313" key="5">
    <source>
        <dbReference type="EMBL" id="PPQ69840.1"/>
    </source>
</evidence>
<dbReference type="SUPFAM" id="SSF51735">
    <property type="entry name" value="NAD(P)-binding Rossmann-fold domains"/>
    <property type="match status" value="4"/>
</dbReference>
<evidence type="ECO:0000256" key="1">
    <source>
        <dbReference type="ARBA" id="ARBA00006484"/>
    </source>
</evidence>
<dbReference type="FunFam" id="3.40.50.720:FF:000084">
    <property type="entry name" value="Short-chain dehydrogenase reductase"/>
    <property type="match status" value="4"/>
</dbReference>
<dbReference type="InterPro" id="IPR002347">
    <property type="entry name" value="SDR_fam"/>
</dbReference>
<reference evidence="5 6" key="1">
    <citation type="journal article" date="2018" name="Evol. Lett.">
        <title>Horizontal gene cluster transfer increased hallucinogenic mushroom diversity.</title>
        <authorList>
            <person name="Reynolds H.T."/>
            <person name="Vijayakumar V."/>
            <person name="Gluck-Thaler E."/>
            <person name="Korotkin H.B."/>
            <person name="Matheny P.B."/>
            <person name="Slot J.C."/>
        </authorList>
    </citation>
    <scope>NUCLEOTIDE SEQUENCE [LARGE SCALE GENOMIC DNA]</scope>
    <source>
        <strain evidence="5 6">2629</strain>
    </source>
</reference>
<name>A0A409VUB6_9AGAR</name>